<evidence type="ECO:0000313" key="8">
    <source>
        <dbReference type="EMBL" id="KXT12488.1"/>
    </source>
</evidence>
<dbReference type="GO" id="GO:0005524">
    <property type="term" value="F:ATP binding"/>
    <property type="evidence" value="ECO:0007669"/>
    <property type="project" value="UniProtKB-KW"/>
</dbReference>
<protein>
    <recommendedName>
        <fullName evidence="7">Peptidase A1 domain-containing protein</fullName>
    </recommendedName>
</protein>
<dbReference type="InterPro" id="IPR021109">
    <property type="entry name" value="Peptidase_aspartic_dom_sf"/>
</dbReference>
<dbReference type="AlphaFoldDB" id="A0A139ICM5"/>
<keyword evidence="5" id="KW-1133">Transmembrane helix</keyword>
<feature type="region of interest" description="Disordered" evidence="4">
    <location>
        <begin position="751"/>
        <end position="779"/>
    </location>
</feature>
<organism evidence="8 9">
    <name type="scientific">Pseudocercospora musae</name>
    <dbReference type="NCBI Taxonomy" id="113226"/>
    <lineage>
        <taxon>Eukaryota</taxon>
        <taxon>Fungi</taxon>
        <taxon>Dikarya</taxon>
        <taxon>Ascomycota</taxon>
        <taxon>Pezizomycotina</taxon>
        <taxon>Dothideomycetes</taxon>
        <taxon>Dothideomycetidae</taxon>
        <taxon>Mycosphaerellales</taxon>
        <taxon>Mycosphaerellaceae</taxon>
        <taxon>Pseudocercospora</taxon>
    </lineage>
</organism>
<dbReference type="Pfam" id="PF10056">
    <property type="entry name" value="DUF2293"/>
    <property type="match status" value="1"/>
</dbReference>
<sequence>MRPAAPAPNAMIAISLLLAAPFASTSSIPSFAARRSPAEDASLARRAESTTYPAALSLGPSQYWDGNDGPWTSFPLQLGNTNNPQNIRVFASTAIGTTISISADGCPSYYPSNCADLRGFIFKANESLTWVANSMYNVGIEQNLGMDTQGPTGFDTVTLGWQGSTIGTVNHSVVFNLGDSQYWLGLLGLKPQPSNFTTFNDPQPSIMQDLVNHNITPSLSYGYTAGNQYRLNKVYGSLTFGGYDVNRFDTSKNITAKMGSDITRDLLVNLQSITTSSRSPSNLLPDGSIPILIDSSVAQIWLPESACAAFEEAFGLTWDPDYNFYLVNNSLHETLTASNPSVTFKIGSQASGGDTVDITLPYGAFDLLLGFPNVLNLNSSYKSGNESYYFPLKRAANDTQYTLGRTFLQEAYLIADYDNSDFTVAPCTWDDSKVSTTSLKTIRRANETSSGSDDSSTPVGAIAGGVVGGVVGAVAIIGGIIYFLRRKQQEKKRLAELEAKDATGAAKTSHDSANENKLDVSQPIDGELGGGEIHELAPGNRPMAQEMDSPYKGDPNNHGYSEMQGSQEFFAPKNTLSEIHGSTPIYEMAGSDVHEMPTPIDNNDRVRRSRALASQYMQAPNTQDGISKLSPEGQRARKREWNRGPLTDLFPRIPNVALERILDIIIDKGFTYNLSLSKIWNSRRYTSIVVAHVRHFYSDYDRLLREKVERFEARKQSGPQVWKVLRDWCPWDTDNELLQRCFEATLLRPEERDPSWDPMDIDEDDMSDIDAVDDPMDLD</sequence>
<reference evidence="8 9" key="1">
    <citation type="submission" date="2015-07" db="EMBL/GenBank/DDBJ databases">
        <title>Comparative genomics of the Sigatoka disease complex on banana suggests a link between parallel evolutionary changes in Pseudocercospora fijiensis and Pseudocercospora eumusae and increased virulence on the banana host.</title>
        <authorList>
            <person name="Chang T.-C."/>
            <person name="Salvucci A."/>
            <person name="Crous P.W."/>
            <person name="Stergiopoulos I."/>
        </authorList>
    </citation>
    <scope>NUCLEOTIDE SEQUENCE [LARGE SCALE GENOMIC DNA]</scope>
    <source>
        <strain evidence="8 9">CBS 116634</strain>
    </source>
</reference>
<feature type="transmembrane region" description="Helical" evidence="5">
    <location>
        <begin position="459"/>
        <end position="484"/>
    </location>
</feature>
<dbReference type="PROSITE" id="PS51767">
    <property type="entry name" value="PEPTIDASE_A1"/>
    <property type="match status" value="1"/>
</dbReference>
<keyword evidence="2" id="KW-0547">Nucleotide-binding</keyword>
<keyword evidence="5" id="KW-0812">Transmembrane</keyword>
<dbReference type="STRING" id="113226.A0A139ICM5"/>
<evidence type="ECO:0000256" key="5">
    <source>
        <dbReference type="SAM" id="Phobius"/>
    </source>
</evidence>
<keyword evidence="6" id="KW-0732">Signal</keyword>
<dbReference type="InterPro" id="IPR018744">
    <property type="entry name" value="DUF2293"/>
</dbReference>
<comment type="caution">
    <text evidence="8">The sequence shown here is derived from an EMBL/GenBank/DDBJ whole genome shotgun (WGS) entry which is preliminary data.</text>
</comment>
<name>A0A139ICM5_9PEZI</name>
<feature type="region of interest" description="Disordered" evidence="4">
    <location>
        <begin position="500"/>
        <end position="562"/>
    </location>
</feature>
<proteinExistence type="predicted"/>
<dbReference type="SUPFAM" id="SSF50630">
    <property type="entry name" value="Acid proteases"/>
    <property type="match status" value="1"/>
</dbReference>
<evidence type="ECO:0000256" key="2">
    <source>
        <dbReference type="ARBA" id="ARBA00022741"/>
    </source>
</evidence>
<accession>A0A139ICM5</accession>
<evidence type="ECO:0000256" key="3">
    <source>
        <dbReference type="ARBA" id="ARBA00022840"/>
    </source>
</evidence>
<feature type="signal peptide" evidence="6">
    <location>
        <begin position="1"/>
        <end position="25"/>
    </location>
</feature>
<keyword evidence="5" id="KW-0472">Membrane</keyword>
<evidence type="ECO:0000256" key="4">
    <source>
        <dbReference type="SAM" id="MobiDB-lite"/>
    </source>
</evidence>
<dbReference type="EMBL" id="LFZO01000150">
    <property type="protein sequence ID" value="KXT12488.1"/>
    <property type="molecule type" value="Genomic_DNA"/>
</dbReference>
<dbReference type="InterPro" id="IPR049328">
    <property type="entry name" value="TM_ErbB1"/>
</dbReference>
<dbReference type="Gene3D" id="2.40.70.10">
    <property type="entry name" value="Acid Proteases"/>
    <property type="match status" value="2"/>
</dbReference>
<dbReference type="Pfam" id="PF21314">
    <property type="entry name" value="TM_ErbB1"/>
    <property type="match status" value="1"/>
</dbReference>
<keyword evidence="9" id="KW-1185">Reference proteome</keyword>
<dbReference type="InterPro" id="IPR033121">
    <property type="entry name" value="PEPTIDASE_A1"/>
</dbReference>
<dbReference type="Proteomes" id="UP000073492">
    <property type="component" value="Unassembled WGS sequence"/>
</dbReference>
<feature type="compositionally biased region" description="Acidic residues" evidence="4">
    <location>
        <begin position="759"/>
        <end position="779"/>
    </location>
</feature>
<feature type="chain" id="PRO_5007297362" description="Peptidase A1 domain-containing protein" evidence="6">
    <location>
        <begin position="26"/>
        <end position="779"/>
    </location>
</feature>
<evidence type="ECO:0000259" key="7">
    <source>
        <dbReference type="PROSITE" id="PS51767"/>
    </source>
</evidence>
<dbReference type="OrthoDB" id="4074350at2759"/>
<evidence type="ECO:0000313" key="9">
    <source>
        <dbReference type="Proteomes" id="UP000073492"/>
    </source>
</evidence>
<feature type="domain" description="Peptidase A1" evidence="7">
    <location>
        <begin position="39"/>
        <end position="425"/>
    </location>
</feature>
<evidence type="ECO:0000256" key="6">
    <source>
        <dbReference type="SAM" id="SignalP"/>
    </source>
</evidence>
<keyword evidence="1" id="KW-0597">Phosphoprotein</keyword>
<keyword evidence="3" id="KW-0067">ATP-binding</keyword>
<gene>
    <name evidence="8" type="ORF">AC579_7369</name>
</gene>
<feature type="compositionally biased region" description="Basic and acidic residues" evidence="4">
    <location>
        <begin position="508"/>
        <end position="518"/>
    </location>
</feature>
<dbReference type="Pfam" id="PF00026">
    <property type="entry name" value="Asp"/>
    <property type="match status" value="1"/>
</dbReference>
<evidence type="ECO:0000256" key="1">
    <source>
        <dbReference type="ARBA" id="ARBA00022553"/>
    </source>
</evidence>